<evidence type="ECO:0000313" key="2">
    <source>
        <dbReference type="WBParaSite" id="Minc3s00731g16632"/>
    </source>
</evidence>
<name>A0A914LPQ2_MELIC</name>
<dbReference type="WBParaSite" id="Minc3s00731g16632">
    <property type="protein sequence ID" value="Minc3s00731g16632"/>
    <property type="gene ID" value="Minc3s00731g16632"/>
</dbReference>
<keyword evidence="1" id="KW-1185">Reference proteome</keyword>
<sequence length="64" mass="7431">MPGYSNYLGNTDRTLITSINGLKMNIEYRTFRKTFKNIEYARSNNKHSLATCSITTRKIKKGIR</sequence>
<accession>A0A914LPQ2</accession>
<dbReference type="AlphaFoldDB" id="A0A914LPQ2"/>
<dbReference type="Proteomes" id="UP000887563">
    <property type="component" value="Unplaced"/>
</dbReference>
<proteinExistence type="predicted"/>
<reference evidence="2" key="1">
    <citation type="submission" date="2022-11" db="UniProtKB">
        <authorList>
            <consortium name="WormBaseParasite"/>
        </authorList>
    </citation>
    <scope>IDENTIFICATION</scope>
</reference>
<evidence type="ECO:0000313" key="1">
    <source>
        <dbReference type="Proteomes" id="UP000887563"/>
    </source>
</evidence>
<protein>
    <submittedName>
        <fullName evidence="2">Candidate secreted effector</fullName>
    </submittedName>
</protein>
<organism evidence="1 2">
    <name type="scientific">Meloidogyne incognita</name>
    <name type="common">Southern root-knot nematode worm</name>
    <name type="synonym">Oxyuris incognita</name>
    <dbReference type="NCBI Taxonomy" id="6306"/>
    <lineage>
        <taxon>Eukaryota</taxon>
        <taxon>Metazoa</taxon>
        <taxon>Ecdysozoa</taxon>
        <taxon>Nematoda</taxon>
        <taxon>Chromadorea</taxon>
        <taxon>Rhabditida</taxon>
        <taxon>Tylenchina</taxon>
        <taxon>Tylenchomorpha</taxon>
        <taxon>Tylenchoidea</taxon>
        <taxon>Meloidogynidae</taxon>
        <taxon>Meloidogyninae</taxon>
        <taxon>Meloidogyne</taxon>
        <taxon>Meloidogyne incognita group</taxon>
    </lineage>
</organism>